<evidence type="ECO:0000313" key="14">
    <source>
        <dbReference type="Proteomes" id="UP000516437"/>
    </source>
</evidence>
<dbReference type="SUPFAM" id="SSF51730">
    <property type="entry name" value="FAD-linked oxidoreductase"/>
    <property type="match status" value="1"/>
</dbReference>
<comment type="catalytic activity">
    <reaction evidence="9">
        <text>(6S)-5-methyl-5,6,7,8-tetrahydrofolate + NAD(+) = (6R)-5,10-methylene-5,6,7,8-tetrahydrofolate + NADH + H(+)</text>
        <dbReference type="Rhea" id="RHEA:19821"/>
        <dbReference type="ChEBI" id="CHEBI:15378"/>
        <dbReference type="ChEBI" id="CHEBI:15636"/>
        <dbReference type="ChEBI" id="CHEBI:18608"/>
        <dbReference type="ChEBI" id="CHEBI:57540"/>
        <dbReference type="ChEBI" id="CHEBI:57945"/>
        <dbReference type="EC" id="1.5.1.54"/>
    </reaction>
</comment>
<dbReference type="OrthoDB" id="16284at2759"/>
<dbReference type="Pfam" id="PF02219">
    <property type="entry name" value="MTHFR"/>
    <property type="match status" value="1"/>
</dbReference>
<keyword evidence="14" id="KW-1185">Reference proteome</keyword>
<evidence type="ECO:0000256" key="3">
    <source>
        <dbReference type="ARBA" id="ARBA00006743"/>
    </source>
</evidence>
<comment type="cofactor">
    <cofactor evidence="1 11">
        <name>FAD</name>
        <dbReference type="ChEBI" id="CHEBI:57692"/>
    </cofactor>
</comment>
<dbReference type="GO" id="GO:0106312">
    <property type="term" value="F:methylenetetrahydrofolate reductase (NADH) activity"/>
    <property type="evidence" value="ECO:0007669"/>
    <property type="project" value="UniProtKB-EC"/>
</dbReference>
<evidence type="ECO:0000256" key="6">
    <source>
        <dbReference type="ARBA" id="ARBA00022827"/>
    </source>
</evidence>
<organism evidence="13 14">
    <name type="scientific">Morella rubra</name>
    <name type="common">Chinese bayberry</name>
    <dbReference type="NCBI Taxonomy" id="262757"/>
    <lineage>
        <taxon>Eukaryota</taxon>
        <taxon>Viridiplantae</taxon>
        <taxon>Streptophyta</taxon>
        <taxon>Embryophyta</taxon>
        <taxon>Tracheophyta</taxon>
        <taxon>Spermatophyta</taxon>
        <taxon>Magnoliopsida</taxon>
        <taxon>eudicotyledons</taxon>
        <taxon>Gunneridae</taxon>
        <taxon>Pentapetalae</taxon>
        <taxon>rosids</taxon>
        <taxon>fabids</taxon>
        <taxon>Fagales</taxon>
        <taxon>Myricaceae</taxon>
        <taxon>Morella</taxon>
    </lineage>
</organism>
<protein>
    <recommendedName>
        <fullName evidence="11">Methylenetetrahydrofolate reductase</fullName>
    </recommendedName>
</protein>
<evidence type="ECO:0000256" key="7">
    <source>
        <dbReference type="ARBA" id="ARBA00023002"/>
    </source>
</evidence>
<dbReference type="FunFam" id="3.20.20.220:FF:000005">
    <property type="entry name" value="Methylenetetrahydrofolate reductase"/>
    <property type="match status" value="1"/>
</dbReference>
<comment type="subunit">
    <text evidence="4">Homodimer.</text>
</comment>
<comment type="function">
    <text evidence="10">The probable reversibility of the MTHFR reaction in plants suggests that they can metabolize the methyl group of 5,10-methylenetetrahydrofolate to serine, sugars and starch.</text>
</comment>
<dbReference type="NCBIfam" id="TIGR00677">
    <property type="entry name" value="fadh2_euk"/>
    <property type="match status" value="1"/>
</dbReference>
<proteinExistence type="inferred from homology"/>
<name>A0A6A1VZ25_9ROSI</name>
<dbReference type="Gene3D" id="3.20.20.220">
    <property type="match status" value="1"/>
</dbReference>
<dbReference type="InterPro" id="IPR053806">
    <property type="entry name" value="MTHFR_C"/>
</dbReference>
<dbReference type="Pfam" id="PF21895">
    <property type="entry name" value="MTHFR_C"/>
    <property type="match status" value="1"/>
</dbReference>
<dbReference type="GO" id="GO:0035999">
    <property type="term" value="P:tetrahydrofolate interconversion"/>
    <property type="evidence" value="ECO:0007669"/>
    <property type="project" value="UniProtKB-UniPathway"/>
</dbReference>
<comment type="similarity">
    <text evidence="3 11">Belongs to the methylenetetrahydrofolate reductase family.</text>
</comment>
<evidence type="ECO:0000256" key="2">
    <source>
        <dbReference type="ARBA" id="ARBA00004777"/>
    </source>
</evidence>
<dbReference type="CDD" id="cd00537">
    <property type="entry name" value="MTHFR"/>
    <property type="match status" value="1"/>
</dbReference>
<evidence type="ECO:0000259" key="12">
    <source>
        <dbReference type="Pfam" id="PF21895"/>
    </source>
</evidence>
<evidence type="ECO:0000256" key="4">
    <source>
        <dbReference type="ARBA" id="ARBA00011738"/>
    </source>
</evidence>
<evidence type="ECO:0000256" key="11">
    <source>
        <dbReference type="RuleBase" id="RU003862"/>
    </source>
</evidence>
<dbReference type="InterPro" id="IPR004621">
    <property type="entry name" value="Fadh2_euk"/>
</dbReference>
<keyword evidence="5 11" id="KW-0285">Flavoprotein</keyword>
<reference evidence="13 14" key="1">
    <citation type="journal article" date="2019" name="Plant Biotechnol. J.">
        <title>The red bayberry genome and genetic basis of sex determination.</title>
        <authorList>
            <person name="Jia H.M."/>
            <person name="Jia H.J."/>
            <person name="Cai Q.L."/>
            <person name="Wang Y."/>
            <person name="Zhao H.B."/>
            <person name="Yang W.F."/>
            <person name="Wang G.Y."/>
            <person name="Li Y.H."/>
            <person name="Zhan D.L."/>
            <person name="Shen Y.T."/>
            <person name="Niu Q.F."/>
            <person name="Chang L."/>
            <person name="Qiu J."/>
            <person name="Zhao L."/>
            <person name="Xie H.B."/>
            <person name="Fu W.Y."/>
            <person name="Jin J."/>
            <person name="Li X.W."/>
            <person name="Jiao Y."/>
            <person name="Zhou C.C."/>
            <person name="Tu T."/>
            <person name="Chai C.Y."/>
            <person name="Gao J.L."/>
            <person name="Fan L.J."/>
            <person name="van de Weg E."/>
            <person name="Wang J.Y."/>
            <person name="Gao Z.S."/>
        </authorList>
    </citation>
    <scope>NUCLEOTIDE SEQUENCE [LARGE SCALE GENOMIC DNA]</scope>
    <source>
        <tissue evidence="13">Leaves</tissue>
    </source>
</reference>
<evidence type="ECO:0000256" key="5">
    <source>
        <dbReference type="ARBA" id="ARBA00022630"/>
    </source>
</evidence>
<sequence>MKVIEKIRAGLAEEGNVVFSFEFFPPKTEDGVDNLFERMDRMVAHNPAFCDITWGAGGSTADVTLDIANKMQNIICVETMMHLTCTNMPVEKIDLALSTIKSNGLQNVLALRGDPPHGQDKFVQIQGGFACALDLVKHIRDKYGDYFGITVAGYPEAHPDVIGSDGVASEEAYKNDLAYLKRKVDAGADIIITQLFYDTDIFLKFVNDCRQIGITCPIVPGIMPINNYKGFIRMTGFCKTKIPAEITAALEPIKDNEEAVKNYGIHLGTEMCKKILAHGIKTLHLYTLNMEKSALAILMPKNSRTWQNLGLIEETKILRSLPWRRPTNVFRVKEDVRPIFWANRPKSYISRTIGWDQYPRGRWGDSRNPSYGALADYQFMRPRARDKKLHEEWATALSNVEDIHEKFKKYCLGKLRSSPWSELDGLQPETRIINEQLVLINTKGFLTINSQPAVNGEKSSSPSVGWGGPGGYVYQKAYVEFFCSREKLDALVDQCKAFPYLTYMAVNKGGSWISNVGQTDVNAVTWGVFSAKEIIQPTVVDPASFVVWKDEAFEIWSRGWACLYPEGDPSRKLLEEVQSSYFLVSLVDNDYIHGDLFSVFAEF</sequence>
<evidence type="ECO:0000313" key="13">
    <source>
        <dbReference type="EMBL" id="KAB1218202.1"/>
    </source>
</evidence>
<dbReference type="UniPathway" id="UPA00193"/>
<dbReference type="AlphaFoldDB" id="A0A6A1VZ25"/>
<keyword evidence="7 11" id="KW-0560">Oxidoreductase</keyword>
<dbReference type="GO" id="GO:0005829">
    <property type="term" value="C:cytosol"/>
    <property type="evidence" value="ECO:0007669"/>
    <property type="project" value="TreeGrafter"/>
</dbReference>
<dbReference type="InterPro" id="IPR003171">
    <property type="entry name" value="Mehydrof_redctse-like"/>
</dbReference>
<dbReference type="PANTHER" id="PTHR45754:SF3">
    <property type="entry name" value="METHYLENETETRAHYDROFOLATE REDUCTASE (NADPH)"/>
    <property type="match status" value="1"/>
</dbReference>
<dbReference type="GO" id="GO:0009086">
    <property type="term" value="P:methionine biosynthetic process"/>
    <property type="evidence" value="ECO:0007669"/>
    <property type="project" value="TreeGrafter"/>
</dbReference>
<evidence type="ECO:0000256" key="9">
    <source>
        <dbReference type="ARBA" id="ARBA00051201"/>
    </source>
</evidence>
<comment type="caution">
    <text evidence="13">The sequence shown here is derived from an EMBL/GenBank/DDBJ whole genome shotgun (WGS) entry which is preliminary data.</text>
</comment>
<keyword evidence="8" id="KW-0520">NAD</keyword>
<comment type="pathway">
    <text evidence="2 11">One-carbon metabolism; tetrahydrofolate interconversion.</text>
</comment>
<dbReference type="InterPro" id="IPR029041">
    <property type="entry name" value="FAD-linked_oxidoreductase-like"/>
</dbReference>
<evidence type="ECO:0000256" key="8">
    <source>
        <dbReference type="ARBA" id="ARBA00023027"/>
    </source>
</evidence>
<gene>
    <name evidence="13" type="ORF">CJ030_MR3G026082</name>
</gene>
<dbReference type="Proteomes" id="UP000516437">
    <property type="component" value="Chromosome 3"/>
</dbReference>
<evidence type="ECO:0000256" key="10">
    <source>
        <dbReference type="ARBA" id="ARBA00053514"/>
    </source>
</evidence>
<feature type="domain" description="MTHFR SAM-binding regulatory" evidence="12">
    <location>
        <begin position="319"/>
        <end position="593"/>
    </location>
</feature>
<dbReference type="GO" id="GO:0071949">
    <property type="term" value="F:FAD binding"/>
    <property type="evidence" value="ECO:0007669"/>
    <property type="project" value="TreeGrafter"/>
</dbReference>
<dbReference type="EMBL" id="RXIC02000021">
    <property type="protein sequence ID" value="KAB1218202.1"/>
    <property type="molecule type" value="Genomic_DNA"/>
</dbReference>
<evidence type="ECO:0000256" key="1">
    <source>
        <dbReference type="ARBA" id="ARBA00001974"/>
    </source>
</evidence>
<keyword evidence="6 11" id="KW-0274">FAD</keyword>
<accession>A0A6A1VZ25</accession>
<dbReference type="PANTHER" id="PTHR45754">
    <property type="entry name" value="METHYLENETETRAHYDROFOLATE REDUCTASE"/>
    <property type="match status" value="1"/>
</dbReference>